<evidence type="ECO:0000313" key="2">
    <source>
        <dbReference type="Proteomes" id="UP000034508"/>
    </source>
</evidence>
<reference evidence="1 2" key="1">
    <citation type="journal article" date="2015" name="Nature">
        <title>rRNA introns, odd ribosomes, and small enigmatic genomes across a large radiation of phyla.</title>
        <authorList>
            <person name="Brown C.T."/>
            <person name="Hug L.A."/>
            <person name="Thomas B.C."/>
            <person name="Sharon I."/>
            <person name="Castelle C.J."/>
            <person name="Singh A."/>
            <person name="Wilkins M.J."/>
            <person name="Williams K.H."/>
            <person name="Banfield J.F."/>
        </authorList>
    </citation>
    <scope>NUCLEOTIDE SEQUENCE [LARGE SCALE GENOMIC DNA]</scope>
</reference>
<accession>A0A0G0HZH0</accession>
<dbReference type="EMBL" id="LBSM01000019">
    <property type="protein sequence ID" value="KKQ17419.1"/>
    <property type="molecule type" value="Genomic_DNA"/>
</dbReference>
<evidence type="ECO:0000313" key="1">
    <source>
        <dbReference type="EMBL" id="KKQ17419.1"/>
    </source>
</evidence>
<evidence type="ECO:0008006" key="3">
    <source>
        <dbReference type="Google" id="ProtNLM"/>
    </source>
</evidence>
<dbReference type="AlphaFoldDB" id="A0A0G0HZH0"/>
<proteinExistence type="predicted"/>
<dbReference type="Gene3D" id="3.30.700.10">
    <property type="entry name" value="Glycoprotein, Type 4 Pilin"/>
    <property type="match status" value="1"/>
</dbReference>
<name>A0A0G0HZH0_9BACT</name>
<organism evidence="1 2">
    <name type="scientific">Berkelbacteria bacterium GW2011_GWA1_36_9</name>
    <dbReference type="NCBI Taxonomy" id="1618331"/>
    <lineage>
        <taxon>Bacteria</taxon>
        <taxon>Candidatus Berkelbacteria</taxon>
    </lineage>
</organism>
<dbReference type="Proteomes" id="UP000034508">
    <property type="component" value="Unassembled WGS sequence"/>
</dbReference>
<gene>
    <name evidence="1" type="ORF">US31_C0019G0006</name>
</gene>
<sequence>MTLIAILIAGVIFIVKPSKILEKSRDSQRSSDMKNLTTALAKYLADGHDFKGLVGPYSSIDAGFTNNTALENIDGSGWIPLNFKLISTGAPFDLLPIDPLNNTIYNYRLGVSQSSKTYEIDCVFESPENITKLSTDGGNNPNVYELGTDLTIL</sequence>
<comment type="caution">
    <text evidence="1">The sequence shown here is derived from an EMBL/GenBank/DDBJ whole genome shotgun (WGS) entry which is preliminary data.</text>
</comment>
<protein>
    <recommendedName>
        <fullName evidence="3">Type II secretion system protein GspG C-terminal domain-containing protein</fullName>
    </recommendedName>
</protein>